<comment type="caution">
    <text evidence="1">The sequence shown here is derived from an EMBL/GenBank/DDBJ whole genome shotgun (WGS) entry which is preliminary data.</text>
</comment>
<dbReference type="EMBL" id="JABTDW010000001">
    <property type="protein sequence ID" value="NSB16485.1"/>
    <property type="molecule type" value="Genomic_DNA"/>
</dbReference>
<organism evidence="1 2">
    <name type="scientific">Clostridium beijerinckii</name>
    <name type="common">Clostridium MP</name>
    <dbReference type="NCBI Taxonomy" id="1520"/>
    <lineage>
        <taxon>Bacteria</taxon>
        <taxon>Bacillati</taxon>
        <taxon>Bacillota</taxon>
        <taxon>Clostridia</taxon>
        <taxon>Eubacteriales</taxon>
        <taxon>Clostridiaceae</taxon>
        <taxon>Clostridium</taxon>
    </lineage>
</organism>
<dbReference type="RefSeq" id="WP_077855940.1">
    <property type="nucleotide sequence ID" value="NZ_JABFUN010000001.1"/>
</dbReference>
<protein>
    <submittedName>
        <fullName evidence="1">Uncharacterized protein</fullName>
    </submittedName>
</protein>
<evidence type="ECO:0000313" key="2">
    <source>
        <dbReference type="Proteomes" id="UP000822184"/>
    </source>
</evidence>
<evidence type="ECO:0000313" key="1">
    <source>
        <dbReference type="EMBL" id="NSB16485.1"/>
    </source>
</evidence>
<sequence>MNLDEIDKAKEYTFIEAWGESIENNNVIITSKRSGDKYKIEKFSNKYILKFFNPTIAAWQMCTYILPDELFDKWYMTTE</sequence>
<reference evidence="1" key="1">
    <citation type="submission" date="2020-06" db="EMBL/GenBank/DDBJ databases">
        <title>Genomic insights into acetone-butanol-ethanol (ABE) fermentation by sequencing solventogenic clostridia strains.</title>
        <authorList>
            <person name="Brown S."/>
        </authorList>
    </citation>
    <scope>NUCLEOTIDE SEQUENCE</scope>
    <source>
        <strain evidence="1">DJ123</strain>
    </source>
</reference>
<dbReference type="AlphaFoldDB" id="A0AAE5LS56"/>
<accession>A0AAE5LS56</accession>
<name>A0AAE5LS56_CLOBE</name>
<dbReference type="Proteomes" id="UP000822184">
    <property type="component" value="Unassembled WGS sequence"/>
</dbReference>
<gene>
    <name evidence="1" type="ORF">BCD95_004744</name>
</gene>
<proteinExistence type="predicted"/>